<proteinExistence type="predicted"/>
<keyword evidence="1" id="KW-1133">Transmembrane helix</keyword>
<organism evidence="2 3">
    <name type="scientific">Candidatus Protochlamydia amoebophila</name>
    <dbReference type="NCBI Taxonomy" id="362787"/>
    <lineage>
        <taxon>Bacteria</taxon>
        <taxon>Pseudomonadati</taxon>
        <taxon>Chlamydiota</taxon>
        <taxon>Chlamydiia</taxon>
        <taxon>Parachlamydiales</taxon>
        <taxon>Parachlamydiaceae</taxon>
        <taxon>Candidatus Protochlamydia</taxon>
    </lineage>
</organism>
<sequence length="64" mass="7488">MDIATFYIYIAMYVYGFSLMLWAIFFDKRPTKRTRNGAIVGIFALICTLFYFFYVLATIGITFS</sequence>
<keyword evidence="1" id="KW-0812">Transmembrane</keyword>
<evidence type="ECO:0000313" key="2">
    <source>
        <dbReference type="EMBL" id="KIC74442.1"/>
    </source>
</evidence>
<comment type="caution">
    <text evidence="2">The sequence shown here is derived from an EMBL/GenBank/DDBJ whole genome shotgun (WGS) entry which is preliminary data.</text>
</comment>
<evidence type="ECO:0000256" key="1">
    <source>
        <dbReference type="SAM" id="Phobius"/>
    </source>
</evidence>
<feature type="transmembrane region" description="Helical" evidence="1">
    <location>
        <begin position="38"/>
        <end position="63"/>
    </location>
</feature>
<dbReference type="Proteomes" id="UP000031465">
    <property type="component" value="Unassembled WGS sequence"/>
</dbReference>
<dbReference type="PATRIC" id="fig|362787.3.peg.12"/>
<name>A0A0C1K570_9BACT</name>
<gene>
    <name evidence="2" type="ORF">DB44_AI00030</name>
</gene>
<keyword evidence="1" id="KW-0472">Membrane</keyword>
<dbReference type="AlphaFoldDB" id="A0A0C1K570"/>
<protein>
    <submittedName>
        <fullName evidence="2">Uncharacterized protein</fullName>
    </submittedName>
</protein>
<accession>A0A0C1K570</accession>
<reference evidence="2 3" key="1">
    <citation type="journal article" date="2014" name="Mol. Biol. Evol.">
        <title>Massive expansion of Ubiquitination-related gene families within the Chlamydiae.</title>
        <authorList>
            <person name="Domman D."/>
            <person name="Collingro A."/>
            <person name="Lagkouvardos I."/>
            <person name="Gehre L."/>
            <person name="Weinmaier T."/>
            <person name="Rattei T."/>
            <person name="Subtil A."/>
            <person name="Horn M."/>
        </authorList>
    </citation>
    <scope>NUCLEOTIDE SEQUENCE [LARGE SCALE GENOMIC DNA]</scope>
    <source>
        <strain evidence="2 3">EI2</strain>
    </source>
</reference>
<feature type="transmembrane region" description="Helical" evidence="1">
    <location>
        <begin position="6"/>
        <end position="26"/>
    </location>
</feature>
<dbReference type="EMBL" id="JSAN01000009">
    <property type="protein sequence ID" value="KIC74442.1"/>
    <property type="molecule type" value="Genomic_DNA"/>
</dbReference>
<evidence type="ECO:0000313" key="3">
    <source>
        <dbReference type="Proteomes" id="UP000031465"/>
    </source>
</evidence>